<keyword evidence="4 7" id="KW-0133">Cell shape</keyword>
<dbReference type="EMBL" id="JACIDS010000004">
    <property type="protein sequence ID" value="MBB3931999.1"/>
    <property type="molecule type" value="Genomic_DNA"/>
</dbReference>
<keyword evidence="11" id="KW-1185">Reference proteome</keyword>
<evidence type="ECO:0000256" key="5">
    <source>
        <dbReference type="ARBA" id="ARBA00022984"/>
    </source>
</evidence>
<dbReference type="InterPro" id="IPR045380">
    <property type="entry name" value="LD_TPept_scaffold_dom"/>
</dbReference>
<dbReference type="GO" id="GO:0008360">
    <property type="term" value="P:regulation of cell shape"/>
    <property type="evidence" value="ECO:0007669"/>
    <property type="project" value="UniProtKB-UniRule"/>
</dbReference>
<keyword evidence="6 7" id="KW-0961">Cell wall biogenesis/degradation</keyword>
<dbReference type="PANTHER" id="PTHR41533:SF2">
    <property type="entry name" value="BLR7131 PROTEIN"/>
    <property type="match status" value="1"/>
</dbReference>
<dbReference type="Proteomes" id="UP000553963">
    <property type="component" value="Unassembled WGS sequence"/>
</dbReference>
<dbReference type="AlphaFoldDB" id="A0A840ANY5"/>
<dbReference type="InterPro" id="IPR052905">
    <property type="entry name" value="LD-transpeptidase_YkuD-like"/>
</dbReference>
<comment type="pathway">
    <text evidence="1 7">Cell wall biogenesis; peptidoglycan biosynthesis.</text>
</comment>
<organism evidence="10 11">
    <name type="scientific">Kaistia hirudinis</name>
    <dbReference type="NCBI Taxonomy" id="1293440"/>
    <lineage>
        <taxon>Bacteria</taxon>
        <taxon>Pseudomonadati</taxon>
        <taxon>Pseudomonadota</taxon>
        <taxon>Alphaproteobacteria</taxon>
        <taxon>Hyphomicrobiales</taxon>
        <taxon>Kaistiaceae</taxon>
        <taxon>Kaistia</taxon>
    </lineage>
</organism>
<dbReference type="PROSITE" id="PS52029">
    <property type="entry name" value="LD_TPASE"/>
    <property type="match status" value="1"/>
</dbReference>
<comment type="similarity">
    <text evidence="2">Belongs to the YkuD family.</text>
</comment>
<dbReference type="Pfam" id="PF01471">
    <property type="entry name" value="PG_binding_1"/>
    <property type="match status" value="1"/>
</dbReference>
<keyword evidence="8" id="KW-0732">Signal</keyword>
<evidence type="ECO:0000256" key="2">
    <source>
        <dbReference type="ARBA" id="ARBA00005992"/>
    </source>
</evidence>
<dbReference type="SUPFAM" id="SSF141523">
    <property type="entry name" value="L,D-transpeptidase catalytic domain-like"/>
    <property type="match status" value="1"/>
</dbReference>
<feature type="chain" id="PRO_5032282162" evidence="8">
    <location>
        <begin position="26"/>
        <end position="553"/>
    </location>
</feature>
<evidence type="ECO:0000259" key="9">
    <source>
        <dbReference type="PROSITE" id="PS52029"/>
    </source>
</evidence>
<dbReference type="GO" id="GO:0071555">
    <property type="term" value="P:cell wall organization"/>
    <property type="evidence" value="ECO:0007669"/>
    <property type="project" value="UniProtKB-UniRule"/>
</dbReference>
<evidence type="ECO:0000256" key="8">
    <source>
        <dbReference type="SAM" id="SignalP"/>
    </source>
</evidence>
<dbReference type="InterPro" id="IPR036366">
    <property type="entry name" value="PGBDSf"/>
</dbReference>
<reference evidence="10 11" key="1">
    <citation type="submission" date="2020-08" db="EMBL/GenBank/DDBJ databases">
        <title>Genomic Encyclopedia of Type Strains, Phase IV (KMG-IV): sequencing the most valuable type-strain genomes for metagenomic binning, comparative biology and taxonomic classification.</title>
        <authorList>
            <person name="Goeker M."/>
        </authorList>
    </citation>
    <scope>NUCLEOTIDE SEQUENCE [LARGE SCALE GENOMIC DNA]</scope>
    <source>
        <strain evidence="10 11">DSM 25966</strain>
    </source>
</reference>
<evidence type="ECO:0000256" key="7">
    <source>
        <dbReference type="PROSITE-ProRule" id="PRU01373"/>
    </source>
</evidence>
<keyword evidence="3" id="KW-0808">Transferase</keyword>
<gene>
    <name evidence="10" type="ORF">GGR25_003057</name>
</gene>
<dbReference type="GO" id="GO:0016740">
    <property type="term" value="F:transferase activity"/>
    <property type="evidence" value="ECO:0007669"/>
    <property type="project" value="UniProtKB-KW"/>
</dbReference>
<feature type="active site" description="Proton donor/acceptor" evidence="7">
    <location>
        <position position="456"/>
    </location>
</feature>
<protein>
    <submittedName>
        <fullName evidence="10">Murein L,D-transpeptidase YcbB/YkuD</fullName>
    </submittedName>
</protein>
<dbReference type="PANTHER" id="PTHR41533">
    <property type="entry name" value="L,D-TRANSPEPTIDASE HI_1667-RELATED"/>
    <property type="match status" value="1"/>
</dbReference>
<feature type="active site" description="Nucleophile" evidence="7">
    <location>
        <position position="475"/>
    </location>
</feature>
<evidence type="ECO:0000313" key="10">
    <source>
        <dbReference type="EMBL" id="MBB3931999.1"/>
    </source>
</evidence>
<evidence type="ECO:0000256" key="4">
    <source>
        <dbReference type="ARBA" id="ARBA00022960"/>
    </source>
</evidence>
<evidence type="ECO:0000256" key="6">
    <source>
        <dbReference type="ARBA" id="ARBA00023316"/>
    </source>
</evidence>
<evidence type="ECO:0000313" key="11">
    <source>
        <dbReference type="Proteomes" id="UP000553963"/>
    </source>
</evidence>
<dbReference type="Gene3D" id="2.40.440.10">
    <property type="entry name" value="L,D-transpeptidase catalytic domain-like"/>
    <property type="match status" value="1"/>
</dbReference>
<dbReference type="GO" id="GO:0009252">
    <property type="term" value="P:peptidoglycan biosynthetic process"/>
    <property type="evidence" value="ECO:0007669"/>
    <property type="project" value="UniProtKB-UniPathway"/>
</dbReference>
<keyword evidence="5 7" id="KW-0573">Peptidoglycan synthesis</keyword>
<dbReference type="InterPro" id="IPR036365">
    <property type="entry name" value="PGBD-like_sf"/>
</dbReference>
<comment type="caution">
    <text evidence="10">The sequence shown here is derived from an EMBL/GenBank/DDBJ whole genome shotgun (WGS) entry which is preliminary data.</text>
</comment>
<name>A0A840ANY5_9HYPH</name>
<proteinExistence type="inferred from homology"/>
<dbReference type="RefSeq" id="WP_183399675.1">
    <property type="nucleotide sequence ID" value="NZ_JACIDS010000004.1"/>
</dbReference>
<accession>A0A840ANY5</accession>
<evidence type="ECO:0000256" key="1">
    <source>
        <dbReference type="ARBA" id="ARBA00004752"/>
    </source>
</evidence>
<dbReference type="UniPathway" id="UPA00219"/>
<dbReference type="SUPFAM" id="SSF47090">
    <property type="entry name" value="PGBD-like"/>
    <property type="match status" value="1"/>
</dbReference>
<dbReference type="Gene3D" id="1.10.101.10">
    <property type="entry name" value="PGBD-like superfamily/PGBD"/>
    <property type="match status" value="1"/>
</dbReference>
<sequence>MKNGIWQFGLAGIALVALSTGSAFAYLPEGKTFGERAGSAASLTLADVASDPTAQALKALLDQVPAKESFLEKRDRAAMSEFYAERNYEPVWVADGRLTPAAKAVMAAIGAADAEGLDPAAYRLPLATIGDKVPAGPSLSASVEVILSEALLHYARDAYSGRLDPASLGKLVTIKPMLPDSVAVLGSVSSSADPTAAVAALNPPQEGYRRLKLALAEARKANPGPRHEPVPEGKLLKVGVSDPRVPLLRTRLGVAAPASDPNVYDETLSDAVKTFQAGKGLKADGAVGAGTLAFLNAEGKDKTSEIIANMERWRWLPRDMGEFHVEVNIPEFEVRVFDNGKVVHQTRVVTGKVTNQTPIFSNEMQSIVVNPSWNVPASITMKEMLPNVRRDPSYLSRKGYQVLANVGGKYRPVDPSMIDWSSASARNIQIRQPPGDDNALGSIKFLFPNEHSVYLHDTPSKSLFAKDVRAFSHGCVRVQNPLEFADVILAYQGGWTPQRLRKMVGGRESWVNLPKRIPIHLVYFTAVVDDAGTLHTLPDIYGYNARVERALGL</sequence>
<dbReference type="Pfam" id="PF20142">
    <property type="entry name" value="Scaffold"/>
    <property type="match status" value="1"/>
</dbReference>
<feature type="domain" description="L,D-TPase catalytic" evidence="9">
    <location>
        <begin position="323"/>
        <end position="501"/>
    </location>
</feature>
<dbReference type="InterPro" id="IPR005490">
    <property type="entry name" value="LD_TPept_cat_dom"/>
</dbReference>
<dbReference type="InterPro" id="IPR002477">
    <property type="entry name" value="Peptidoglycan-bd-like"/>
</dbReference>
<dbReference type="GO" id="GO:0004180">
    <property type="term" value="F:carboxypeptidase activity"/>
    <property type="evidence" value="ECO:0007669"/>
    <property type="project" value="UniProtKB-ARBA"/>
</dbReference>
<dbReference type="CDD" id="cd16913">
    <property type="entry name" value="YkuD_like"/>
    <property type="match status" value="1"/>
</dbReference>
<dbReference type="InterPro" id="IPR038063">
    <property type="entry name" value="Transpep_catalytic_dom"/>
</dbReference>
<dbReference type="Pfam" id="PF03734">
    <property type="entry name" value="YkuD"/>
    <property type="match status" value="1"/>
</dbReference>
<feature type="signal peptide" evidence="8">
    <location>
        <begin position="1"/>
        <end position="25"/>
    </location>
</feature>
<evidence type="ECO:0000256" key="3">
    <source>
        <dbReference type="ARBA" id="ARBA00022679"/>
    </source>
</evidence>